<accession>A0A1J4JSF7</accession>
<dbReference type="RefSeq" id="XP_068355207.1">
    <property type="nucleotide sequence ID" value="XM_068493561.1"/>
</dbReference>
<keyword evidence="1" id="KW-1133">Transmembrane helix</keyword>
<dbReference type="VEuPathDB" id="TrichDB:TRFO_07244"/>
<keyword evidence="1" id="KW-0812">Transmembrane</keyword>
<dbReference type="GeneID" id="94828265"/>
<comment type="caution">
    <text evidence="2">The sequence shown here is derived from an EMBL/GenBank/DDBJ whole genome shotgun (WGS) entry which is preliminary data.</text>
</comment>
<evidence type="ECO:0000313" key="3">
    <source>
        <dbReference type="Proteomes" id="UP000179807"/>
    </source>
</evidence>
<organism evidence="2 3">
    <name type="scientific">Tritrichomonas foetus</name>
    <dbReference type="NCBI Taxonomy" id="1144522"/>
    <lineage>
        <taxon>Eukaryota</taxon>
        <taxon>Metamonada</taxon>
        <taxon>Parabasalia</taxon>
        <taxon>Tritrichomonadida</taxon>
        <taxon>Tritrichomonadidae</taxon>
        <taxon>Tritrichomonas</taxon>
    </lineage>
</organism>
<name>A0A1J4JSF7_9EUKA</name>
<reference evidence="2" key="1">
    <citation type="submission" date="2016-10" db="EMBL/GenBank/DDBJ databases">
        <authorList>
            <person name="Benchimol M."/>
            <person name="Almeida L.G."/>
            <person name="Vasconcelos A.T."/>
            <person name="Perreira-Neves A."/>
            <person name="Rosa I.A."/>
            <person name="Tasca T."/>
            <person name="Bogo M.R."/>
            <person name="de Souza W."/>
        </authorList>
    </citation>
    <scope>NUCLEOTIDE SEQUENCE [LARGE SCALE GENOMIC DNA]</scope>
    <source>
        <strain evidence="2">K</strain>
    </source>
</reference>
<dbReference type="Proteomes" id="UP000179807">
    <property type="component" value="Unassembled WGS sequence"/>
</dbReference>
<keyword evidence="1" id="KW-0472">Membrane</keyword>
<keyword evidence="3" id="KW-1185">Reference proteome</keyword>
<gene>
    <name evidence="2" type="ORF">TRFO_07244</name>
</gene>
<dbReference type="OrthoDB" id="10410044at2759"/>
<dbReference type="EMBL" id="MLAK01000882">
    <property type="protein sequence ID" value="OHT02071.1"/>
    <property type="molecule type" value="Genomic_DNA"/>
</dbReference>
<proteinExistence type="predicted"/>
<sequence>MNIIKKSSRINHRTLLAGPFTPFFLIFIALITFNVIAPIFIPKTPKQPNIKDITAIIPNGGIKYAVSSLRTSGFRNVHAISYDINIHSDPFFKSYNSVDGAYGGDVSNLVNTSFVLYTGFSEFKVPMNLPSLPKKPMVIGYSFSQCYENGFALLLPYQLEGSMITFEAMNRFNDFSQNTLKHQTSQSEAFRIFADFHSLHLLLLPCNKKIKMLPKWETIEVVENETDFQVKPWDSIPKIEEVWRIRDML</sequence>
<protein>
    <submittedName>
        <fullName evidence="2">Uncharacterized protein</fullName>
    </submittedName>
</protein>
<feature type="transmembrane region" description="Helical" evidence="1">
    <location>
        <begin position="20"/>
        <end position="41"/>
    </location>
</feature>
<dbReference type="AlphaFoldDB" id="A0A1J4JSF7"/>
<evidence type="ECO:0000256" key="1">
    <source>
        <dbReference type="SAM" id="Phobius"/>
    </source>
</evidence>
<evidence type="ECO:0000313" key="2">
    <source>
        <dbReference type="EMBL" id="OHT02071.1"/>
    </source>
</evidence>